<sequence length="91" mass="9405">MNNPTESSNKKKRANPQASDAADEAVEGGSGDGTAAGAASNGASSASSSNFRNVSACNRCRLRKNRCDQKLPACTSCEKANVKYVCCSISK</sequence>
<dbReference type="InterPro" id="IPR052202">
    <property type="entry name" value="Yeast_MetPath_Reg"/>
</dbReference>
<keyword evidence="3" id="KW-0862">Zinc</keyword>
<dbReference type="PROSITE" id="PS50048">
    <property type="entry name" value="ZN2_CY6_FUNGAL_2"/>
    <property type="match status" value="1"/>
</dbReference>
<keyword evidence="11" id="KW-1185">Reference proteome</keyword>
<dbReference type="PANTHER" id="PTHR47782">
    <property type="entry name" value="ZN(II)2CYS6 TRANSCRIPTION FACTOR (EUROFUNG)-RELATED"/>
    <property type="match status" value="1"/>
</dbReference>
<dbReference type="GO" id="GO:0043565">
    <property type="term" value="F:sequence-specific DNA binding"/>
    <property type="evidence" value="ECO:0007669"/>
    <property type="project" value="TreeGrafter"/>
</dbReference>
<name>A0A9N8PXX1_9PEZI</name>
<evidence type="ECO:0000259" key="9">
    <source>
        <dbReference type="PROSITE" id="PS50048"/>
    </source>
</evidence>
<dbReference type="InterPro" id="IPR036864">
    <property type="entry name" value="Zn2-C6_fun-type_DNA-bd_sf"/>
</dbReference>
<feature type="domain" description="Zn(2)-C6 fungal-type" evidence="9">
    <location>
        <begin position="56"/>
        <end position="89"/>
    </location>
</feature>
<dbReference type="InterPro" id="IPR001138">
    <property type="entry name" value="Zn2Cys6_DnaBD"/>
</dbReference>
<dbReference type="AlphaFoldDB" id="A0A9N8PXX1"/>
<feature type="region of interest" description="Disordered" evidence="8">
    <location>
        <begin position="1"/>
        <end position="52"/>
    </location>
</feature>
<dbReference type="GO" id="GO:0008270">
    <property type="term" value="F:zinc ion binding"/>
    <property type="evidence" value="ECO:0007669"/>
    <property type="project" value="InterPro"/>
</dbReference>
<dbReference type="Pfam" id="PF00172">
    <property type="entry name" value="Zn_clus"/>
    <property type="match status" value="1"/>
</dbReference>
<dbReference type="Gene3D" id="4.10.240.10">
    <property type="entry name" value="Zn(2)-C6 fungal-type DNA-binding domain"/>
    <property type="match status" value="1"/>
</dbReference>
<keyword evidence="6" id="KW-0804">Transcription</keyword>
<dbReference type="PROSITE" id="PS00463">
    <property type="entry name" value="ZN2_CY6_FUNGAL_1"/>
    <property type="match status" value="1"/>
</dbReference>
<evidence type="ECO:0000256" key="8">
    <source>
        <dbReference type="SAM" id="MobiDB-lite"/>
    </source>
</evidence>
<evidence type="ECO:0000256" key="4">
    <source>
        <dbReference type="ARBA" id="ARBA00023015"/>
    </source>
</evidence>
<keyword evidence="2" id="KW-0479">Metal-binding</keyword>
<dbReference type="GO" id="GO:0045944">
    <property type="term" value="P:positive regulation of transcription by RNA polymerase II"/>
    <property type="evidence" value="ECO:0007669"/>
    <property type="project" value="TreeGrafter"/>
</dbReference>
<comment type="subcellular location">
    <subcellularLocation>
        <location evidence="1">Nucleus</location>
    </subcellularLocation>
</comment>
<evidence type="ECO:0000256" key="6">
    <source>
        <dbReference type="ARBA" id="ARBA00023163"/>
    </source>
</evidence>
<dbReference type="PANTHER" id="PTHR47782:SF1">
    <property type="entry name" value="PYRIMIDINE PATHWAY REGULATORY PROTEIN 1"/>
    <property type="match status" value="1"/>
</dbReference>
<organism evidence="10 11">
    <name type="scientific">Aureobasidium uvarum</name>
    <dbReference type="NCBI Taxonomy" id="2773716"/>
    <lineage>
        <taxon>Eukaryota</taxon>
        <taxon>Fungi</taxon>
        <taxon>Dikarya</taxon>
        <taxon>Ascomycota</taxon>
        <taxon>Pezizomycotina</taxon>
        <taxon>Dothideomycetes</taxon>
        <taxon>Dothideomycetidae</taxon>
        <taxon>Dothideales</taxon>
        <taxon>Saccotheciaceae</taxon>
        <taxon>Aureobasidium</taxon>
    </lineage>
</organism>
<evidence type="ECO:0000256" key="3">
    <source>
        <dbReference type="ARBA" id="ARBA00022833"/>
    </source>
</evidence>
<accession>A0A9N8PXX1</accession>
<feature type="compositionally biased region" description="Low complexity" evidence="8">
    <location>
        <begin position="35"/>
        <end position="49"/>
    </location>
</feature>
<dbReference type="SUPFAM" id="SSF57701">
    <property type="entry name" value="Zn2/Cys6 DNA-binding domain"/>
    <property type="match status" value="1"/>
</dbReference>
<evidence type="ECO:0000313" key="10">
    <source>
        <dbReference type="EMBL" id="CAD0115405.1"/>
    </source>
</evidence>
<reference evidence="10" key="1">
    <citation type="submission" date="2020-06" db="EMBL/GenBank/DDBJ databases">
        <authorList>
            <person name="Onetto C."/>
        </authorList>
    </citation>
    <scope>NUCLEOTIDE SEQUENCE</scope>
</reference>
<dbReference type="GO" id="GO:0005634">
    <property type="term" value="C:nucleus"/>
    <property type="evidence" value="ECO:0007669"/>
    <property type="project" value="UniProtKB-SubCell"/>
</dbReference>
<keyword evidence="4" id="KW-0805">Transcription regulation</keyword>
<dbReference type="CDD" id="cd00067">
    <property type="entry name" value="GAL4"/>
    <property type="match status" value="1"/>
</dbReference>
<evidence type="ECO:0000256" key="7">
    <source>
        <dbReference type="ARBA" id="ARBA00023242"/>
    </source>
</evidence>
<dbReference type="Proteomes" id="UP000745764">
    <property type="component" value="Unassembled WGS sequence"/>
</dbReference>
<keyword evidence="7" id="KW-0539">Nucleus</keyword>
<evidence type="ECO:0000313" key="11">
    <source>
        <dbReference type="Proteomes" id="UP000745764"/>
    </source>
</evidence>
<gene>
    <name evidence="10" type="ORF">AWRI4620_LOCUS9660</name>
</gene>
<dbReference type="EMBL" id="CAINUL010000019">
    <property type="protein sequence ID" value="CAD0115405.1"/>
    <property type="molecule type" value="Genomic_DNA"/>
</dbReference>
<evidence type="ECO:0000256" key="1">
    <source>
        <dbReference type="ARBA" id="ARBA00004123"/>
    </source>
</evidence>
<comment type="caution">
    <text evidence="10">The sequence shown here is derived from an EMBL/GenBank/DDBJ whole genome shotgun (WGS) entry which is preliminary data.</text>
</comment>
<proteinExistence type="predicted"/>
<protein>
    <recommendedName>
        <fullName evidence="9">Zn(2)-C6 fungal-type domain-containing protein</fullName>
    </recommendedName>
</protein>
<keyword evidence="5" id="KW-0238">DNA-binding</keyword>
<evidence type="ECO:0000256" key="2">
    <source>
        <dbReference type="ARBA" id="ARBA00022723"/>
    </source>
</evidence>
<dbReference type="OrthoDB" id="2399539at2759"/>
<dbReference type="GO" id="GO:0000981">
    <property type="term" value="F:DNA-binding transcription factor activity, RNA polymerase II-specific"/>
    <property type="evidence" value="ECO:0007669"/>
    <property type="project" value="InterPro"/>
</dbReference>
<evidence type="ECO:0000256" key="5">
    <source>
        <dbReference type="ARBA" id="ARBA00023125"/>
    </source>
</evidence>